<dbReference type="AlphaFoldDB" id="B1G6K0"/>
<reference evidence="3 4" key="1">
    <citation type="submission" date="2008-03" db="EMBL/GenBank/DDBJ databases">
        <title>Sequencing of the draft genome and assembly of Burkholderia graminis C4D1M.</title>
        <authorList>
            <consortium name="US DOE Joint Genome Institute (JGI-PGF)"/>
            <person name="Copeland A."/>
            <person name="Lucas S."/>
            <person name="Lapidus A."/>
            <person name="Glavina del Rio T."/>
            <person name="Dalin E."/>
            <person name="Tice H."/>
            <person name="Bruce D."/>
            <person name="Goodwin L."/>
            <person name="Pitluck S."/>
            <person name="Larimer F."/>
            <person name="Land M.L."/>
            <person name="Hauser L."/>
            <person name="Tiedje J."/>
            <person name="Richardson P."/>
        </authorList>
    </citation>
    <scope>NUCLEOTIDE SEQUENCE [LARGE SCALE GENOMIC DNA]</scope>
    <source>
        <strain evidence="4">ATCC 700544 / DSM 17151 / LMG 18924 / NCIMB 13744 / C4D1M</strain>
    </source>
</reference>
<evidence type="ECO:0000313" key="4">
    <source>
        <dbReference type="Proteomes" id="UP000005045"/>
    </source>
</evidence>
<comment type="caution">
    <text evidence="3">The sequence shown here is derived from an EMBL/GenBank/DDBJ whole genome shotgun (WGS) entry which is preliminary data.</text>
</comment>
<dbReference type="Gene3D" id="3.10.450.50">
    <property type="match status" value="1"/>
</dbReference>
<sequence>MISGPSTARRSIASAVCFSLLLAMTPARAGAGAGAVSPRDMQEIRDLFSSQTKAETDHDLAALNEMFASGYPGQPDPVSFVARAYRFWGKDAVIAHFQKAFAGTWSVEPDETAVRLIPLNDETVQIYAPTRVTIGAPGKAAATSVFLINEFAVRTPSGWKIAAVIPVPAQ</sequence>
<feature type="signal peptide" evidence="1">
    <location>
        <begin position="1"/>
        <end position="29"/>
    </location>
</feature>
<dbReference type="SUPFAM" id="SSF54427">
    <property type="entry name" value="NTF2-like"/>
    <property type="match status" value="1"/>
</dbReference>
<dbReference type="Pfam" id="PF13474">
    <property type="entry name" value="SnoaL_3"/>
    <property type="match status" value="1"/>
</dbReference>
<accession>B1G6K0</accession>
<dbReference type="Proteomes" id="UP000005045">
    <property type="component" value="Unassembled WGS sequence"/>
</dbReference>
<proteinExistence type="predicted"/>
<evidence type="ECO:0000259" key="2">
    <source>
        <dbReference type="Pfam" id="PF13474"/>
    </source>
</evidence>
<organism evidence="3 4">
    <name type="scientific">Paraburkholderia graminis (strain ATCC 700544 / DSM 17151 / LMG 18924 / NCIMB 13744 / C4D1M)</name>
    <dbReference type="NCBI Taxonomy" id="396598"/>
    <lineage>
        <taxon>Bacteria</taxon>
        <taxon>Pseudomonadati</taxon>
        <taxon>Pseudomonadota</taxon>
        <taxon>Betaproteobacteria</taxon>
        <taxon>Burkholderiales</taxon>
        <taxon>Burkholderiaceae</taxon>
        <taxon>Paraburkholderia</taxon>
    </lineage>
</organism>
<name>B1G6K0_PARG4</name>
<protein>
    <recommendedName>
        <fullName evidence="2">SnoaL-like domain-containing protein</fullName>
    </recommendedName>
</protein>
<gene>
    <name evidence="3" type="ORF">BgramDRAFT_4961</name>
</gene>
<keyword evidence="4" id="KW-1185">Reference proteome</keyword>
<feature type="chain" id="PRO_5044481675" description="SnoaL-like domain-containing protein" evidence="1">
    <location>
        <begin position="30"/>
        <end position="170"/>
    </location>
</feature>
<feature type="domain" description="SnoaL-like" evidence="2">
    <location>
        <begin position="44"/>
        <end position="162"/>
    </location>
</feature>
<dbReference type="InterPro" id="IPR037401">
    <property type="entry name" value="SnoaL-like"/>
</dbReference>
<keyword evidence="1" id="KW-0732">Signal</keyword>
<dbReference type="OrthoDB" id="6637379at2"/>
<evidence type="ECO:0000313" key="3">
    <source>
        <dbReference type="EMBL" id="EDT08279.1"/>
    </source>
</evidence>
<dbReference type="InterPro" id="IPR032710">
    <property type="entry name" value="NTF2-like_dom_sf"/>
</dbReference>
<dbReference type="EMBL" id="ABLD01000019">
    <property type="protein sequence ID" value="EDT08279.1"/>
    <property type="molecule type" value="Genomic_DNA"/>
</dbReference>
<evidence type="ECO:0000256" key="1">
    <source>
        <dbReference type="SAM" id="SignalP"/>
    </source>
</evidence>